<feature type="domain" description="Nitroreductase" evidence="6">
    <location>
        <begin position="11"/>
        <end position="165"/>
    </location>
</feature>
<keyword evidence="3 5" id="KW-0288">FMN</keyword>
<dbReference type="PANTHER" id="PTHR43425">
    <property type="entry name" value="OXYGEN-INSENSITIVE NADPH NITROREDUCTASE"/>
    <property type="match status" value="1"/>
</dbReference>
<name>A0A0R2JZE2_9LACO</name>
<sequence>MPTNETIHLLTHHRTIRHFKEQPLDQNTIQTLLNAAQRTSSSMFMQQFSIISVTDPQLKKAFAEITTYPFTENNGHLFIMIADQHRNEFIGNEAHANTNLLHDGDRSLAAFDDAALAGQSIVTAAESMELGAVFLGSILNDAQQVIDLLHLPKLTFPVFGIAVGYPNEKPDLKPRLPLKSVHFENCYQEPDKDTLDAYDQTIQTYYAQRSSNNRTETFRHHIIHDMQVSPKKRSEILSVLKRQGFFLKN</sequence>
<gene>
    <name evidence="7" type="ORF">IV87_GL002041</name>
    <name evidence="8" type="ORF">SAMN04487973_10740</name>
</gene>
<keyword evidence="5" id="KW-0521">NADP</keyword>
<keyword evidence="4 5" id="KW-0560">Oxidoreductase</keyword>
<dbReference type="Pfam" id="PF00881">
    <property type="entry name" value="Nitroreductase"/>
    <property type="match status" value="1"/>
</dbReference>
<dbReference type="Proteomes" id="UP000182818">
    <property type="component" value="Unassembled WGS sequence"/>
</dbReference>
<dbReference type="GO" id="GO:0016491">
    <property type="term" value="F:oxidoreductase activity"/>
    <property type="evidence" value="ECO:0007669"/>
    <property type="project" value="UniProtKB-UniRule"/>
</dbReference>
<dbReference type="InterPro" id="IPR016446">
    <property type="entry name" value="Flavin_OxRdtase_Frp"/>
</dbReference>
<organism evidence="7 9">
    <name type="scientific">Pediococcus ethanolidurans</name>
    <dbReference type="NCBI Taxonomy" id="319653"/>
    <lineage>
        <taxon>Bacteria</taxon>
        <taxon>Bacillati</taxon>
        <taxon>Bacillota</taxon>
        <taxon>Bacilli</taxon>
        <taxon>Lactobacillales</taxon>
        <taxon>Lactobacillaceae</taxon>
        <taxon>Pediococcus</taxon>
    </lineage>
</organism>
<dbReference type="OrthoDB" id="9775805at2"/>
<evidence type="ECO:0000313" key="9">
    <source>
        <dbReference type="Proteomes" id="UP000051749"/>
    </source>
</evidence>
<dbReference type="SUPFAM" id="SSF55469">
    <property type="entry name" value="FMN-dependent nitroreductase-like"/>
    <property type="match status" value="1"/>
</dbReference>
<keyword evidence="2 5" id="KW-0285">Flavoprotein</keyword>
<dbReference type="AlphaFoldDB" id="A0A0R2JZE2"/>
<dbReference type="PANTHER" id="PTHR43425:SF3">
    <property type="entry name" value="NADPH-DEPENDENT OXIDOREDUCTASE"/>
    <property type="match status" value="1"/>
</dbReference>
<dbReference type="PIRSF" id="PIRSF005426">
    <property type="entry name" value="Frp"/>
    <property type="match status" value="1"/>
</dbReference>
<comment type="similarity">
    <text evidence="1 5">Belongs to the flavin oxidoreductase frp family.</text>
</comment>
<keyword evidence="10" id="KW-1185">Reference proteome</keyword>
<dbReference type="Proteomes" id="UP000051749">
    <property type="component" value="Unassembled WGS sequence"/>
</dbReference>
<dbReference type="STRING" id="319653.SAMN04487973_10740"/>
<dbReference type="InterPro" id="IPR029479">
    <property type="entry name" value="Nitroreductase"/>
</dbReference>
<evidence type="ECO:0000256" key="4">
    <source>
        <dbReference type="ARBA" id="ARBA00023002"/>
    </source>
</evidence>
<reference evidence="7 9" key="1">
    <citation type="journal article" date="2015" name="Genome Announc.">
        <title>Expanding the biotechnology potential of lactobacilli through comparative genomics of 213 strains and associated genera.</title>
        <authorList>
            <person name="Sun Z."/>
            <person name="Harris H.M."/>
            <person name="McCann A."/>
            <person name="Guo C."/>
            <person name="Argimon S."/>
            <person name="Zhang W."/>
            <person name="Yang X."/>
            <person name="Jeffery I.B."/>
            <person name="Cooney J.C."/>
            <person name="Kagawa T.F."/>
            <person name="Liu W."/>
            <person name="Song Y."/>
            <person name="Salvetti E."/>
            <person name="Wrobel A."/>
            <person name="Rasinkangas P."/>
            <person name="Parkhill J."/>
            <person name="Rea M.C."/>
            <person name="O'Sullivan O."/>
            <person name="Ritari J."/>
            <person name="Douillard F.P."/>
            <person name="Paul Ross R."/>
            <person name="Yang R."/>
            <person name="Briner A.E."/>
            <person name="Felis G.E."/>
            <person name="de Vos W.M."/>
            <person name="Barrangou R."/>
            <person name="Klaenhammer T.R."/>
            <person name="Caufield P.W."/>
            <person name="Cui Y."/>
            <person name="Zhang H."/>
            <person name="O'Toole P.W."/>
        </authorList>
    </citation>
    <scope>NUCLEOTIDE SEQUENCE [LARGE SCALE GENOMIC DNA]</scope>
    <source>
        <strain evidence="7 9">DSM 22301</strain>
    </source>
</reference>
<accession>A0A0R2JZE2</accession>
<dbReference type="GeneID" id="76043396"/>
<protein>
    <submittedName>
        <fullName evidence="7">Nitroreductase</fullName>
    </submittedName>
</protein>
<comment type="caution">
    <text evidence="7">The sequence shown here is derived from an EMBL/GenBank/DDBJ whole genome shotgun (WGS) entry which is preliminary data.</text>
</comment>
<proteinExistence type="inferred from homology"/>
<evidence type="ECO:0000313" key="10">
    <source>
        <dbReference type="Proteomes" id="UP000182818"/>
    </source>
</evidence>
<evidence type="ECO:0000256" key="3">
    <source>
        <dbReference type="ARBA" id="ARBA00022643"/>
    </source>
</evidence>
<evidence type="ECO:0000256" key="5">
    <source>
        <dbReference type="PIRNR" id="PIRNR005426"/>
    </source>
</evidence>
<dbReference type="RefSeq" id="WP_057805938.1">
    <property type="nucleotide sequence ID" value="NZ_BJYP01000014.1"/>
</dbReference>
<evidence type="ECO:0000259" key="6">
    <source>
        <dbReference type="Pfam" id="PF00881"/>
    </source>
</evidence>
<evidence type="ECO:0000256" key="1">
    <source>
        <dbReference type="ARBA" id="ARBA00008366"/>
    </source>
</evidence>
<dbReference type="CDD" id="cd02146">
    <property type="entry name" value="NfsA-like"/>
    <property type="match status" value="1"/>
</dbReference>
<dbReference type="EMBL" id="JQBY01000008">
    <property type="protein sequence ID" value="KRN82657.1"/>
    <property type="molecule type" value="Genomic_DNA"/>
</dbReference>
<evidence type="ECO:0000256" key="2">
    <source>
        <dbReference type="ARBA" id="ARBA00022630"/>
    </source>
</evidence>
<evidence type="ECO:0000313" key="8">
    <source>
        <dbReference type="EMBL" id="SER46355.1"/>
    </source>
</evidence>
<dbReference type="EMBL" id="FOGK01000007">
    <property type="protein sequence ID" value="SER46355.1"/>
    <property type="molecule type" value="Genomic_DNA"/>
</dbReference>
<dbReference type="InterPro" id="IPR000415">
    <property type="entry name" value="Nitroreductase-like"/>
</dbReference>
<evidence type="ECO:0000313" key="7">
    <source>
        <dbReference type="EMBL" id="KRN82657.1"/>
    </source>
</evidence>
<reference evidence="8 10" key="2">
    <citation type="submission" date="2016-10" db="EMBL/GenBank/DDBJ databases">
        <authorList>
            <person name="Varghese N."/>
            <person name="Submissions S."/>
        </authorList>
    </citation>
    <scope>NUCLEOTIDE SEQUENCE [LARGE SCALE GENOMIC DNA]</scope>
    <source>
        <strain evidence="8 10">CGMCC 1.3889</strain>
    </source>
</reference>
<dbReference type="Gene3D" id="3.40.109.10">
    <property type="entry name" value="NADH Oxidase"/>
    <property type="match status" value="1"/>
</dbReference>
<dbReference type="PATRIC" id="fig|319653.3.peg.2079"/>